<sequence>MSASGRADDGRQRPGQRLPAERFLYRRGYPFLPANGSAVAMSMTGARTASPFQAGTTLANGFRSLSSEGHASGAAAESLTSSTARSPTTAAAAAATTTEGSASPLVRGLVSPPLSRGGWRGGGSVDAFPANRAARSSPSASRFTRADSPLQSLDGLALEDRWRPSRSPSGSDLHVARCTNCRRSMPEALPSLLQDPDTGDKYCGPECRWTARLARGRAGSNTALDVVAANAAVEKAPVDPPGAPAPKAEKQQPVSDISSGASQRARRPRVDSNRWRRKALVQAADEARSDREAQGVYNAIFMFDSVEGHCPAGCTAIASPRGPRDAFRPPRLASPRSALVIAASSPRALSRGVCSPLSRGACGVPERQNVAAVGASPREPAAAPTTTATGLTRRHEMRVLRSGAKVYRKAS</sequence>
<feature type="compositionally biased region" description="Low complexity" evidence="1">
    <location>
        <begin position="127"/>
        <end position="143"/>
    </location>
</feature>
<accession>A0AAV9IZ15</accession>
<feature type="region of interest" description="Disordered" evidence="1">
    <location>
        <begin position="372"/>
        <end position="392"/>
    </location>
</feature>
<evidence type="ECO:0000313" key="3">
    <source>
        <dbReference type="Proteomes" id="UP001301350"/>
    </source>
</evidence>
<feature type="compositionally biased region" description="Basic and acidic residues" evidence="1">
    <location>
        <begin position="1"/>
        <end position="12"/>
    </location>
</feature>
<evidence type="ECO:0000313" key="2">
    <source>
        <dbReference type="EMBL" id="KAK4537583.1"/>
    </source>
</evidence>
<feature type="region of interest" description="Disordered" evidence="1">
    <location>
        <begin position="73"/>
        <end position="148"/>
    </location>
</feature>
<feature type="compositionally biased region" description="Low complexity" evidence="1">
    <location>
        <begin position="380"/>
        <end position="389"/>
    </location>
</feature>
<gene>
    <name evidence="2" type="ORF">CDCA_CDCA13G3608</name>
</gene>
<feature type="compositionally biased region" description="Polar residues" evidence="1">
    <location>
        <begin position="252"/>
        <end position="262"/>
    </location>
</feature>
<evidence type="ECO:0008006" key="4">
    <source>
        <dbReference type="Google" id="ProtNLM"/>
    </source>
</evidence>
<protein>
    <recommendedName>
        <fullName evidence="4">FLZ-type domain-containing protein</fullName>
    </recommendedName>
</protein>
<dbReference type="Proteomes" id="UP001301350">
    <property type="component" value="Unassembled WGS sequence"/>
</dbReference>
<evidence type="ECO:0000256" key="1">
    <source>
        <dbReference type="SAM" id="MobiDB-lite"/>
    </source>
</evidence>
<comment type="caution">
    <text evidence="2">The sequence shown here is derived from an EMBL/GenBank/DDBJ whole genome shotgun (WGS) entry which is preliminary data.</text>
</comment>
<feature type="region of interest" description="Disordered" evidence="1">
    <location>
        <begin position="1"/>
        <end position="20"/>
    </location>
</feature>
<feature type="region of interest" description="Disordered" evidence="1">
    <location>
        <begin position="236"/>
        <end position="273"/>
    </location>
</feature>
<dbReference type="EMBL" id="JANCYW010000013">
    <property type="protein sequence ID" value="KAK4537583.1"/>
    <property type="molecule type" value="Genomic_DNA"/>
</dbReference>
<feature type="compositionally biased region" description="Low complexity" evidence="1">
    <location>
        <begin position="73"/>
        <end position="103"/>
    </location>
</feature>
<dbReference type="AlphaFoldDB" id="A0AAV9IZ15"/>
<reference evidence="2 3" key="1">
    <citation type="submission" date="2022-07" db="EMBL/GenBank/DDBJ databases">
        <title>Genome-wide signatures of adaptation to extreme environments.</title>
        <authorList>
            <person name="Cho C.H."/>
            <person name="Yoon H.S."/>
        </authorList>
    </citation>
    <scope>NUCLEOTIDE SEQUENCE [LARGE SCALE GENOMIC DNA]</scope>
    <source>
        <strain evidence="2 3">DBV 063 E5</strain>
    </source>
</reference>
<proteinExistence type="predicted"/>
<organism evidence="2 3">
    <name type="scientific">Cyanidium caldarium</name>
    <name type="common">Red alga</name>
    <dbReference type="NCBI Taxonomy" id="2771"/>
    <lineage>
        <taxon>Eukaryota</taxon>
        <taxon>Rhodophyta</taxon>
        <taxon>Bangiophyceae</taxon>
        <taxon>Cyanidiales</taxon>
        <taxon>Cyanidiaceae</taxon>
        <taxon>Cyanidium</taxon>
    </lineage>
</organism>
<name>A0AAV9IZ15_CYACA</name>
<keyword evidence="3" id="KW-1185">Reference proteome</keyword>